<gene>
    <name evidence="1" type="ORF">CEXT_734651</name>
</gene>
<name>A0AAV4U2P4_CAEEX</name>
<reference evidence="1 2" key="1">
    <citation type="submission" date="2021-06" db="EMBL/GenBank/DDBJ databases">
        <title>Caerostris extrusa draft genome.</title>
        <authorList>
            <person name="Kono N."/>
            <person name="Arakawa K."/>
        </authorList>
    </citation>
    <scope>NUCLEOTIDE SEQUENCE [LARGE SCALE GENOMIC DNA]</scope>
</reference>
<evidence type="ECO:0000313" key="2">
    <source>
        <dbReference type="Proteomes" id="UP001054945"/>
    </source>
</evidence>
<dbReference type="EMBL" id="BPLR01012185">
    <property type="protein sequence ID" value="GIY52003.1"/>
    <property type="molecule type" value="Genomic_DNA"/>
</dbReference>
<proteinExistence type="predicted"/>
<keyword evidence="2" id="KW-1185">Reference proteome</keyword>
<dbReference type="Proteomes" id="UP001054945">
    <property type="component" value="Unassembled WGS sequence"/>
</dbReference>
<protein>
    <submittedName>
        <fullName evidence="1">Uncharacterized protein</fullName>
    </submittedName>
</protein>
<sequence length="106" mass="12292">MLQSIDFTLLLNPGRILPPGATSSHTRHRPNESTHVLYFRHTWRSTIPCLPAQLCAARVIFPIKDLPEVFVCCCRWLLLSITTSSRIFIEVLTFHSLVEWFRDRSL</sequence>
<evidence type="ECO:0000313" key="1">
    <source>
        <dbReference type="EMBL" id="GIY52003.1"/>
    </source>
</evidence>
<comment type="caution">
    <text evidence="1">The sequence shown here is derived from an EMBL/GenBank/DDBJ whole genome shotgun (WGS) entry which is preliminary data.</text>
</comment>
<dbReference type="AlphaFoldDB" id="A0AAV4U2P4"/>
<organism evidence="1 2">
    <name type="scientific">Caerostris extrusa</name>
    <name type="common">Bark spider</name>
    <name type="synonym">Caerostris bankana</name>
    <dbReference type="NCBI Taxonomy" id="172846"/>
    <lineage>
        <taxon>Eukaryota</taxon>
        <taxon>Metazoa</taxon>
        <taxon>Ecdysozoa</taxon>
        <taxon>Arthropoda</taxon>
        <taxon>Chelicerata</taxon>
        <taxon>Arachnida</taxon>
        <taxon>Araneae</taxon>
        <taxon>Araneomorphae</taxon>
        <taxon>Entelegynae</taxon>
        <taxon>Araneoidea</taxon>
        <taxon>Araneidae</taxon>
        <taxon>Caerostris</taxon>
    </lineage>
</organism>
<accession>A0AAV4U2P4</accession>